<evidence type="ECO:0000256" key="4">
    <source>
        <dbReference type="ARBA" id="ARBA00012564"/>
    </source>
</evidence>
<dbReference type="GO" id="GO:0043171">
    <property type="term" value="P:peptide catabolic process"/>
    <property type="evidence" value="ECO:0007669"/>
    <property type="project" value="TreeGrafter"/>
</dbReference>
<reference evidence="16" key="1">
    <citation type="submission" date="2021-04" db="EMBL/GenBank/DDBJ databases">
        <title>Genome based classification of Actinospica acidithermotolerans sp. nov., an actinobacterium isolated from an Indonesian hot spring.</title>
        <authorList>
            <person name="Kusuma A.B."/>
            <person name="Putra K.E."/>
            <person name="Nafisah S."/>
            <person name="Loh J."/>
            <person name="Nouioui I."/>
            <person name="Goodfellow M."/>
        </authorList>
    </citation>
    <scope>NUCLEOTIDE SEQUENCE</scope>
    <source>
        <strain evidence="16">DSM 45618</strain>
    </source>
</reference>
<dbReference type="InterPro" id="IPR042097">
    <property type="entry name" value="Aminopeptidase_N-like_N_sf"/>
</dbReference>
<protein>
    <recommendedName>
        <fullName evidence="5">Aminopeptidase N</fullName>
        <ecNumber evidence="4">3.4.11.2</ecNumber>
    </recommendedName>
    <alternativeName>
        <fullName evidence="12">Alanine aminopeptidase</fullName>
    </alternativeName>
    <alternativeName>
        <fullName evidence="13">Lysyl aminopeptidase</fullName>
    </alternativeName>
</protein>
<accession>A0A8J8BDZ9</accession>
<dbReference type="PANTHER" id="PTHR11533:SF174">
    <property type="entry name" value="PUROMYCIN-SENSITIVE AMINOPEPTIDASE-RELATED"/>
    <property type="match status" value="1"/>
</dbReference>
<evidence type="ECO:0000256" key="5">
    <source>
        <dbReference type="ARBA" id="ARBA00015611"/>
    </source>
</evidence>
<dbReference type="InterPro" id="IPR014782">
    <property type="entry name" value="Peptidase_M1_dom"/>
</dbReference>
<dbReference type="EMBL" id="JAGSXH010000024">
    <property type="protein sequence ID" value="MBS2963294.1"/>
    <property type="molecule type" value="Genomic_DNA"/>
</dbReference>
<evidence type="ECO:0000256" key="3">
    <source>
        <dbReference type="ARBA" id="ARBA00010136"/>
    </source>
</evidence>
<dbReference type="GO" id="GO:0016020">
    <property type="term" value="C:membrane"/>
    <property type="evidence" value="ECO:0007669"/>
    <property type="project" value="TreeGrafter"/>
</dbReference>
<comment type="similarity">
    <text evidence="3">Belongs to the peptidase M1 family.</text>
</comment>
<dbReference type="GO" id="GO:0042277">
    <property type="term" value="F:peptide binding"/>
    <property type="evidence" value="ECO:0007669"/>
    <property type="project" value="TreeGrafter"/>
</dbReference>
<feature type="domain" description="Peptidase M1 membrane alanine aminopeptidase" evidence="14">
    <location>
        <begin position="365"/>
        <end position="516"/>
    </location>
</feature>
<keyword evidence="9" id="KW-0378">Hydrolase</keyword>
<evidence type="ECO:0000313" key="17">
    <source>
        <dbReference type="Proteomes" id="UP000677913"/>
    </source>
</evidence>
<evidence type="ECO:0000259" key="15">
    <source>
        <dbReference type="Pfam" id="PF17900"/>
    </source>
</evidence>
<dbReference type="InterPro" id="IPR050344">
    <property type="entry name" value="Peptidase_M1_aminopeptidases"/>
</dbReference>
<dbReference type="InterPro" id="IPR006311">
    <property type="entry name" value="TAT_signal"/>
</dbReference>
<evidence type="ECO:0000256" key="9">
    <source>
        <dbReference type="ARBA" id="ARBA00022801"/>
    </source>
</evidence>
<dbReference type="GO" id="GO:0070006">
    <property type="term" value="F:metalloaminopeptidase activity"/>
    <property type="evidence" value="ECO:0007669"/>
    <property type="project" value="TreeGrafter"/>
</dbReference>
<dbReference type="Gene3D" id="1.10.390.10">
    <property type="entry name" value="Neutral Protease Domain 2"/>
    <property type="match status" value="1"/>
</dbReference>
<dbReference type="GO" id="GO:0006508">
    <property type="term" value="P:proteolysis"/>
    <property type="evidence" value="ECO:0007669"/>
    <property type="project" value="UniProtKB-KW"/>
</dbReference>
<evidence type="ECO:0000256" key="8">
    <source>
        <dbReference type="ARBA" id="ARBA00022723"/>
    </source>
</evidence>
<name>A0A8J8BDZ9_9ACTN</name>
<dbReference type="CDD" id="cd09603">
    <property type="entry name" value="M1_APN_like"/>
    <property type="match status" value="1"/>
</dbReference>
<evidence type="ECO:0000256" key="1">
    <source>
        <dbReference type="ARBA" id="ARBA00000098"/>
    </source>
</evidence>
<dbReference type="GO" id="GO:0005737">
    <property type="term" value="C:cytoplasm"/>
    <property type="evidence" value="ECO:0007669"/>
    <property type="project" value="TreeGrafter"/>
</dbReference>
<sequence>MSARAAEPARRSDGSPRYSRRTALRTLGAAAATATTAGGVAGCAAGTGTGGVPAAPWQAAETSLDPYFPGHGAGGFLVNHYALDLAYAQGAARVAGTATIRVLPYEALSVLSLDLAAGMTVLSVRADGAEASFSRQGDKLHIRPRSVLPSGRMAQLEIAYSGQPVPSRIAGVGQVGWQPTGTSGADGVHAQAGAQPGAQASAQAGADIAVLSLPVGAPTWFPCADHPSLKAAYDIAVTAPTGVRVLANGRLVDKRPQDFGTRWTYRHDGPMATYLATIVIGDLVIDTSSGPAGIQLRNAYPERLAAQARIDLGRQSQMLTVFASLFGPYPFDVYGTAVLDGVPGLTPAGPLGGAYAAQTLGLLDSSLVDGRRTQESLIARTLAAQWFGGSVTVSKWTDIWLSTAFARYAQWVWLEKSGGASADAAARAAIGRLRALAQDLVLADPGAERILDERVALRGACFLHALRLTMGDQTFFQLLRIWCNRNQSGNAQSDDFLQLVPAVYTAQDLTPFMHGWVDAAPLPDLP</sequence>
<evidence type="ECO:0000256" key="10">
    <source>
        <dbReference type="ARBA" id="ARBA00022833"/>
    </source>
</evidence>
<dbReference type="Gene3D" id="2.60.40.1730">
    <property type="entry name" value="tricorn interacting facor f3 domain"/>
    <property type="match status" value="1"/>
</dbReference>
<comment type="catalytic activity">
    <reaction evidence="1">
        <text>Release of an N-terminal amino acid, Xaa-|-Yaa- from a peptide, amide or arylamide. Xaa is preferably Ala, but may be most amino acids including Pro (slow action). When a terminal hydrophobic residue is followed by a prolyl residue, the two may be released as an intact Xaa-Pro dipeptide.</text>
        <dbReference type="EC" id="3.4.11.2"/>
    </reaction>
</comment>
<gene>
    <name evidence="16" type="ORF">KGA66_09575</name>
</gene>
<dbReference type="InterPro" id="IPR045357">
    <property type="entry name" value="Aminopeptidase_N-like_N"/>
</dbReference>
<dbReference type="PANTHER" id="PTHR11533">
    <property type="entry name" value="PROTEASE M1 ZINC METALLOPROTEASE"/>
    <property type="match status" value="1"/>
</dbReference>
<organism evidence="16 17">
    <name type="scientific">Actinocrinis puniceicyclus</name>
    <dbReference type="NCBI Taxonomy" id="977794"/>
    <lineage>
        <taxon>Bacteria</taxon>
        <taxon>Bacillati</taxon>
        <taxon>Actinomycetota</taxon>
        <taxon>Actinomycetes</taxon>
        <taxon>Catenulisporales</taxon>
        <taxon>Actinospicaceae</taxon>
        <taxon>Actinocrinis</taxon>
    </lineage>
</organism>
<comment type="caution">
    <text evidence="16">The sequence shown here is derived from an EMBL/GenBank/DDBJ whole genome shotgun (WGS) entry which is preliminary data.</text>
</comment>
<keyword evidence="17" id="KW-1185">Reference proteome</keyword>
<dbReference type="GO" id="GO:0005615">
    <property type="term" value="C:extracellular space"/>
    <property type="evidence" value="ECO:0007669"/>
    <property type="project" value="TreeGrafter"/>
</dbReference>
<evidence type="ECO:0000259" key="14">
    <source>
        <dbReference type="Pfam" id="PF01433"/>
    </source>
</evidence>
<keyword evidence="6" id="KW-0031">Aminopeptidase</keyword>
<dbReference type="Pfam" id="PF01433">
    <property type="entry name" value="Peptidase_M1"/>
    <property type="match status" value="1"/>
</dbReference>
<evidence type="ECO:0000256" key="11">
    <source>
        <dbReference type="ARBA" id="ARBA00023049"/>
    </source>
</evidence>
<evidence type="ECO:0000256" key="13">
    <source>
        <dbReference type="ARBA" id="ARBA00031533"/>
    </source>
</evidence>
<dbReference type="Proteomes" id="UP000677913">
    <property type="component" value="Unassembled WGS sequence"/>
</dbReference>
<evidence type="ECO:0000256" key="6">
    <source>
        <dbReference type="ARBA" id="ARBA00022438"/>
    </source>
</evidence>
<keyword evidence="8" id="KW-0479">Metal-binding</keyword>
<comment type="cofactor">
    <cofactor evidence="2">
        <name>Zn(2+)</name>
        <dbReference type="ChEBI" id="CHEBI:29105"/>
    </cofactor>
</comment>
<proteinExistence type="inferred from homology"/>
<dbReference type="EC" id="3.4.11.2" evidence="4"/>
<evidence type="ECO:0000256" key="12">
    <source>
        <dbReference type="ARBA" id="ARBA00029811"/>
    </source>
</evidence>
<dbReference type="PRINTS" id="PR00756">
    <property type="entry name" value="ALADIPTASE"/>
</dbReference>
<evidence type="ECO:0000256" key="7">
    <source>
        <dbReference type="ARBA" id="ARBA00022670"/>
    </source>
</evidence>
<dbReference type="GO" id="GO:0008270">
    <property type="term" value="F:zinc ion binding"/>
    <property type="evidence" value="ECO:0007669"/>
    <property type="project" value="InterPro"/>
</dbReference>
<dbReference type="SUPFAM" id="SSF63737">
    <property type="entry name" value="Leukotriene A4 hydrolase N-terminal domain"/>
    <property type="match status" value="1"/>
</dbReference>
<evidence type="ECO:0000256" key="2">
    <source>
        <dbReference type="ARBA" id="ARBA00001947"/>
    </source>
</evidence>
<dbReference type="PROSITE" id="PS51318">
    <property type="entry name" value="TAT"/>
    <property type="match status" value="1"/>
</dbReference>
<keyword evidence="7" id="KW-0645">Protease</keyword>
<keyword evidence="11" id="KW-0482">Metalloprotease</keyword>
<dbReference type="InterPro" id="IPR001930">
    <property type="entry name" value="Peptidase_M1"/>
</dbReference>
<keyword evidence="10" id="KW-0862">Zinc</keyword>
<evidence type="ECO:0000313" key="16">
    <source>
        <dbReference type="EMBL" id="MBS2963294.1"/>
    </source>
</evidence>
<dbReference type="SUPFAM" id="SSF55486">
    <property type="entry name" value="Metalloproteases ('zincins'), catalytic domain"/>
    <property type="match status" value="1"/>
</dbReference>
<dbReference type="InterPro" id="IPR027268">
    <property type="entry name" value="Peptidase_M4/M1_CTD_sf"/>
</dbReference>
<dbReference type="Pfam" id="PF17900">
    <property type="entry name" value="Peptidase_M1_N"/>
    <property type="match status" value="1"/>
</dbReference>
<feature type="domain" description="Aminopeptidase N-like N-terminal" evidence="15">
    <location>
        <begin position="215"/>
        <end position="275"/>
    </location>
</feature>
<dbReference type="RefSeq" id="WP_211466856.1">
    <property type="nucleotide sequence ID" value="NZ_JAGSXH010000024.1"/>
</dbReference>
<dbReference type="AlphaFoldDB" id="A0A8J8BDZ9"/>
<dbReference type="GO" id="GO:0016285">
    <property type="term" value="F:alanyl aminopeptidase activity"/>
    <property type="evidence" value="ECO:0007669"/>
    <property type="project" value="UniProtKB-EC"/>
</dbReference>